<evidence type="ECO:0000313" key="1">
    <source>
        <dbReference type="EMBL" id="NHZ93632.1"/>
    </source>
</evidence>
<organism evidence="1 2">
    <name type="scientific">Massilia mucilaginosa</name>
    <dbReference type="NCBI Taxonomy" id="2609282"/>
    <lineage>
        <taxon>Bacteria</taxon>
        <taxon>Pseudomonadati</taxon>
        <taxon>Pseudomonadota</taxon>
        <taxon>Betaproteobacteria</taxon>
        <taxon>Burkholderiales</taxon>
        <taxon>Oxalobacteraceae</taxon>
        <taxon>Telluria group</taxon>
        <taxon>Massilia</taxon>
    </lineage>
</organism>
<dbReference type="RefSeq" id="WP_166882317.1">
    <property type="nucleotide sequence ID" value="NZ_WHJH01000082.1"/>
</dbReference>
<comment type="caution">
    <text evidence="1">The sequence shown here is derived from an EMBL/GenBank/DDBJ whole genome shotgun (WGS) entry which is preliminary data.</text>
</comment>
<protein>
    <submittedName>
        <fullName evidence="1">Uncharacterized protein</fullName>
    </submittedName>
</protein>
<sequence>MRADALLDLIAKLEDCDVDAAAKVAFRKMIVSVGAMHNISCLKQEQRVDFARNLLRLREQRAVVRDRLIAQFQVSESQANRDISTALVSHLQPTQKRQFFGSK</sequence>
<reference evidence="1 2" key="1">
    <citation type="submission" date="2019-10" db="EMBL/GenBank/DDBJ databases">
        <title>Taxonomy of Antarctic Massilia spp.: description of Massilia rubra sp. nov., Massilia aquatica sp. nov., Massilia mucilaginosa sp. nov., Massilia frigida sp. nov. isolated from streams, lakes and regoliths.</title>
        <authorList>
            <person name="Holochova P."/>
            <person name="Sedlacek I."/>
            <person name="Kralova S."/>
            <person name="Maslanova I."/>
            <person name="Busse H.-J."/>
            <person name="Stankova E."/>
            <person name="Vrbovska V."/>
            <person name="Kovarovic V."/>
            <person name="Bartak M."/>
            <person name="Svec P."/>
            <person name="Pantucek R."/>
        </authorList>
    </citation>
    <scope>NUCLEOTIDE SEQUENCE [LARGE SCALE GENOMIC DNA]</scope>
    <source>
        <strain evidence="1 2">CCM 8733</strain>
    </source>
</reference>
<gene>
    <name evidence="1" type="ORF">F2P45_32230</name>
</gene>
<evidence type="ECO:0000313" key="2">
    <source>
        <dbReference type="Proteomes" id="UP000609726"/>
    </source>
</evidence>
<proteinExistence type="predicted"/>
<name>A0ABX0P3G9_9BURK</name>
<dbReference type="Proteomes" id="UP000609726">
    <property type="component" value="Unassembled WGS sequence"/>
</dbReference>
<accession>A0ABX0P3G9</accession>
<dbReference type="EMBL" id="WHJH01000082">
    <property type="protein sequence ID" value="NHZ93632.1"/>
    <property type="molecule type" value="Genomic_DNA"/>
</dbReference>
<keyword evidence="2" id="KW-1185">Reference proteome</keyword>